<name>A0ABQ8SH13_PERAM</name>
<organism evidence="1 2">
    <name type="scientific">Periplaneta americana</name>
    <name type="common">American cockroach</name>
    <name type="synonym">Blatta americana</name>
    <dbReference type="NCBI Taxonomy" id="6978"/>
    <lineage>
        <taxon>Eukaryota</taxon>
        <taxon>Metazoa</taxon>
        <taxon>Ecdysozoa</taxon>
        <taxon>Arthropoda</taxon>
        <taxon>Hexapoda</taxon>
        <taxon>Insecta</taxon>
        <taxon>Pterygota</taxon>
        <taxon>Neoptera</taxon>
        <taxon>Polyneoptera</taxon>
        <taxon>Dictyoptera</taxon>
        <taxon>Blattodea</taxon>
        <taxon>Blattoidea</taxon>
        <taxon>Blattidae</taxon>
        <taxon>Blattinae</taxon>
        <taxon>Periplaneta</taxon>
    </lineage>
</organism>
<evidence type="ECO:0000313" key="1">
    <source>
        <dbReference type="EMBL" id="KAJ4433085.1"/>
    </source>
</evidence>
<sequence length="134" mass="15108">DSSEAYHLHWERHSRKLIEICLGLNQEAEITVVKLATKYGVSLENKVLAIKRERLSDDVTNLITEFYVNDEISVLPGFGASIKDFIQIPVCDHQKKNEAMKNVNIFSDGLLDNSSANITFQTLLFPKNSSICPI</sequence>
<dbReference type="Proteomes" id="UP001148838">
    <property type="component" value="Unassembled WGS sequence"/>
</dbReference>
<keyword evidence="2" id="KW-1185">Reference proteome</keyword>
<accession>A0ABQ8SH13</accession>
<dbReference type="EMBL" id="JAJSOF020000027">
    <property type="protein sequence ID" value="KAJ4433085.1"/>
    <property type="molecule type" value="Genomic_DNA"/>
</dbReference>
<proteinExistence type="predicted"/>
<gene>
    <name evidence="1" type="ORF">ANN_15342</name>
</gene>
<comment type="caution">
    <text evidence="1">The sequence shown here is derived from an EMBL/GenBank/DDBJ whole genome shotgun (WGS) entry which is preliminary data.</text>
</comment>
<reference evidence="1 2" key="1">
    <citation type="journal article" date="2022" name="Allergy">
        <title>Genome assembly and annotation of Periplaneta americana reveal a comprehensive cockroach allergen profile.</title>
        <authorList>
            <person name="Wang L."/>
            <person name="Xiong Q."/>
            <person name="Saelim N."/>
            <person name="Wang L."/>
            <person name="Nong W."/>
            <person name="Wan A.T."/>
            <person name="Shi M."/>
            <person name="Liu X."/>
            <person name="Cao Q."/>
            <person name="Hui J.H.L."/>
            <person name="Sookrung N."/>
            <person name="Leung T.F."/>
            <person name="Tungtrongchitr A."/>
            <person name="Tsui S.K.W."/>
        </authorList>
    </citation>
    <scope>NUCLEOTIDE SEQUENCE [LARGE SCALE GENOMIC DNA]</scope>
    <source>
        <strain evidence="1">PWHHKU_190912</strain>
    </source>
</reference>
<feature type="non-terminal residue" evidence="1">
    <location>
        <position position="1"/>
    </location>
</feature>
<protein>
    <submittedName>
        <fullName evidence="1">Uncharacterized protein</fullName>
    </submittedName>
</protein>
<evidence type="ECO:0000313" key="2">
    <source>
        <dbReference type="Proteomes" id="UP001148838"/>
    </source>
</evidence>